<proteinExistence type="predicted"/>
<comment type="caution">
    <text evidence="2">The sequence shown here is derived from an EMBL/GenBank/DDBJ whole genome shotgun (WGS) entry which is preliminary data.</text>
</comment>
<gene>
    <name evidence="2" type="ORF">O4H49_03475</name>
</gene>
<evidence type="ECO:0000256" key="1">
    <source>
        <dbReference type="SAM" id="Phobius"/>
    </source>
</evidence>
<evidence type="ECO:0000313" key="3">
    <source>
        <dbReference type="Proteomes" id="UP001069802"/>
    </source>
</evidence>
<dbReference type="RefSeq" id="WP_269422020.1">
    <property type="nucleotide sequence ID" value="NZ_JAPWGY010000001.1"/>
</dbReference>
<name>A0ABT4LFE1_9PROT</name>
<feature type="transmembrane region" description="Helical" evidence="1">
    <location>
        <begin position="51"/>
        <end position="77"/>
    </location>
</feature>
<protein>
    <submittedName>
        <fullName evidence="2">Uncharacterized protein</fullName>
    </submittedName>
</protein>
<feature type="transmembrane region" description="Helical" evidence="1">
    <location>
        <begin position="21"/>
        <end position="39"/>
    </location>
</feature>
<evidence type="ECO:0000313" key="2">
    <source>
        <dbReference type="EMBL" id="MCZ4279823.1"/>
    </source>
</evidence>
<keyword evidence="3" id="KW-1185">Reference proteome</keyword>
<keyword evidence="1" id="KW-0812">Transmembrane</keyword>
<keyword evidence="1" id="KW-1133">Transmembrane helix</keyword>
<dbReference type="Proteomes" id="UP001069802">
    <property type="component" value="Unassembled WGS sequence"/>
</dbReference>
<keyword evidence="1" id="KW-0472">Membrane</keyword>
<accession>A0ABT4LFE1</accession>
<reference evidence="2" key="1">
    <citation type="submission" date="2022-12" db="EMBL/GenBank/DDBJ databases">
        <title>Bacterial isolates from different developmental stages of Nematostella vectensis.</title>
        <authorList>
            <person name="Fraune S."/>
        </authorList>
    </citation>
    <scope>NUCLEOTIDE SEQUENCE</scope>
    <source>
        <strain evidence="2">G21630-S1</strain>
    </source>
</reference>
<sequence length="89" mass="9578">MKNEIPEHPKSPDTRPSTRGLLSIGSFLILAGIALYFYAMSGPASGVAMAGIFWGLLALSGWGLIALGLLVFCWIALRKIISAFRRPSD</sequence>
<organism evidence="2 3">
    <name type="scientific">Kiloniella laminariae</name>
    <dbReference type="NCBI Taxonomy" id="454162"/>
    <lineage>
        <taxon>Bacteria</taxon>
        <taxon>Pseudomonadati</taxon>
        <taxon>Pseudomonadota</taxon>
        <taxon>Alphaproteobacteria</taxon>
        <taxon>Rhodospirillales</taxon>
        <taxon>Kiloniellaceae</taxon>
        <taxon>Kiloniella</taxon>
    </lineage>
</organism>
<dbReference type="EMBL" id="JAPWGY010000001">
    <property type="protein sequence ID" value="MCZ4279823.1"/>
    <property type="molecule type" value="Genomic_DNA"/>
</dbReference>